<reference evidence="3" key="1">
    <citation type="submission" date="2022-07" db="EMBL/GenBank/DDBJ databases">
        <authorList>
            <person name="Trinca V."/>
            <person name="Uliana J.V.C."/>
            <person name="Torres T.T."/>
            <person name="Ward R.J."/>
            <person name="Monesi N."/>
        </authorList>
    </citation>
    <scope>NUCLEOTIDE SEQUENCE</scope>
    <source>
        <strain evidence="3">HSMRA1968</strain>
        <tissue evidence="3">Whole embryos</tissue>
    </source>
</reference>
<protein>
    <submittedName>
        <fullName evidence="3">Muscle M-line assembly protein unc-89</fullName>
    </submittedName>
</protein>
<dbReference type="SMART" id="SM00409">
    <property type="entry name" value="IG"/>
    <property type="match status" value="1"/>
</dbReference>
<accession>A0A9Q0N413</accession>
<keyword evidence="4" id="KW-1185">Reference proteome</keyword>
<dbReference type="InterPro" id="IPR036179">
    <property type="entry name" value="Ig-like_dom_sf"/>
</dbReference>
<dbReference type="PROSITE" id="PS50835">
    <property type="entry name" value="IG_LIKE"/>
    <property type="match status" value="1"/>
</dbReference>
<dbReference type="AlphaFoldDB" id="A0A9Q0N413"/>
<dbReference type="InterPro" id="IPR003598">
    <property type="entry name" value="Ig_sub2"/>
</dbReference>
<dbReference type="InterPro" id="IPR003599">
    <property type="entry name" value="Ig_sub"/>
</dbReference>
<dbReference type="Pfam" id="PF07679">
    <property type="entry name" value="I-set"/>
    <property type="match status" value="1"/>
</dbReference>
<dbReference type="FunFam" id="2.60.40.10:FF:000107">
    <property type="entry name" value="Myosin, light chain kinase a"/>
    <property type="match status" value="1"/>
</dbReference>
<dbReference type="Proteomes" id="UP001151699">
    <property type="component" value="Chromosome B"/>
</dbReference>
<dbReference type="InterPro" id="IPR007110">
    <property type="entry name" value="Ig-like_dom"/>
</dbReference>
<proteinExistence type="predicted"/>
<dbReference type="SMART" id="SM00408">
    <property type="entry name" value="IGc2"/>
    <property type="match status" value="1"/>
</dbReference>
<dbReference type="InterPro" id="IPR013098">
    <property type="entry name" value="Ig_I-set"/>
</dbReference>
<dbReference type="CDD" id="cd00096">
    <property type="entry name" value="Ig"/>
    <property type="match status" value="1"/>
</dbReference>
<dbReference type="SUPFAM" id="SSF48726">
    <property type="entry name" value="Immunoglobulin"/>
    <property type="match status" value="1"/>
</dbReference>
<organism evidence="3 4">
    <name type="scientific">Pseudolycoriella hygida</name>
    <dbReference type="NCBI Taxonomy" id="35572"/>
    <lineage>
        <taxon>Eukaryota</taxon>
        <taxon>Metazoa</taxon>
        <taxon>Ecdysozoa</taxon>
        <taxon>Arthropoda</taxon>
        <taxon>Hexapoda</taxon>
        <taxon>Insecta</taxon>
        <taxon>Pterygota</taxon>
        <taxon>Neoptera</taxon>
        <taxon>Endopterygota</taxon>
        <taxon>Diptera</taxon>
        <taxon>Nematocera</taxon>
        <taxon>Sciaroidea</taxon>
        <taxon>Sciaridae</taxon>
        <taxon>Pseudolycoriella</taxon>
    </lineage>
</organism>
<gene>
    <name evidence="3" type="primary">unc-89_1</name>
    <name evidence="3" type="ORF">Bhyg_08144</name>
</gene>
<evidence type="ECO:0000313" key="4">
    <source>
        <dbReference type="Proteomes" id="UP001151699"/>
    </source>
</evidence>
<feature type="non-terminal residue" evidence="3">
    <location>
        <position position="1"/>
    </location>
</feature>
<dbReference type="Gene3D" id="2.60.40.10">
    <property type="entry name" value="Immunoglobulins"/>
    <property type="match status" value="1"/>
</dbReference>
<feature type="domain" description="Ig-like" evidence="2">
    <location>
        <begin position="1"/>
        <end position="79"/>
    </location>
</feature>
<sequence length="112" mass="11914">RTTAAGSSIKLTCSFSGPNVRIAWLKDGNLLEHGSKYAIFDDDGLSALEIQHSTVQDSGIYVCIASNSNGEVETSSIVTIYEKASAVLTTPPIFSCGIRDEFGEDLANQNLA</sequence>
<evidence type="ECO:0000313" key="3">
    <source>
        <dbReference type="EMBL" id="KAJ6643188.1"/>
    </source>
</evidence>
<dbReference type="InterPro" id="IPR013783">
    <property type="entry name" value="Ig-like_fold"/>
</dbReference>
<comment type="caution">
    <text evidence="3">The sequence shown here is derived from an EMBL/GenBank/DDBJ whole genome shotgun (WGS) entry which is preliminary data.</text>
</comment>
<name>A0A9Q0N413_9DIPT</name>
<evidence type="ECO:0000259" key="2">
    <source>
        <dbReference type="PROSITE" id="PS50835"/>
    </source>
</evidence>
<dbReference type="OrthoDB" id="6070751at2759"/>
<dbReference type="EMBL" id="WJQU01000002">
    <property type="protein sequence ID" value="KAJ6643188.1"/>
    <property type="molecule type" value="Genomic_DNA"/>
</dbReference>
<dbReference type="PANTHER" id="PTHR47633">
    <property type="entry name" value="IMMUNOGLOBULIN"/>
    <property type="match status" value="1"/>
</dbReference>
<keyword evidence="1" id="KW-0393">Immunoglobulin domain</keyword>
<evidence type="ECO:0000256" key="1">
    <source>
        <dbReference type="ARBA" id="ARBA00023319"/>
    </source>
</evidence>